<evidence type="ECO:0000259" key="4">
    <source>
        <dbReference type="SMART" id="SM00822"/>
    </source>
</evidence>
<dbReference type="PRINTS" id="PR00081">
    <property type="entry name" value="GDHRDH"/>
</dbReference>
<evidence type="ECO:0000313" key="5">
    <source>
        <dbReference type="EMBL" id="NUB89841.1"/>
    </source>
</evidence>
<organism evidence="5 7">
    <name type="scientific">Haloterrigena gelatinilytica</name>
    <dbReference type="NCBI Taxonomy" id="2741724"/>
    <lineage>
        <taxon>Archaea</taxon>
        <taxon>Methanobacteriati</taxon>
        <taxon>Methanobacteriota</taxon>
        <taxon>Stenosarchaea group</taxon>
        <taxon>Halobacteria</taxon>
        <taxon>Halobacteriales</taxon>
        <taxon>Natrialbaceae</taxon>
        <taxon>Haloterrigena</taxon>
    </lineage>
</organism>
<dbReference type="InterPro" id="IPR057326">
    <property type="entry name" value="KR_dom"/>
</dbReference>
<comment type="caution">
    <text evidence="5">The sequence shown here is derived from an EMBL/GenBank/DDBJ whole genome shotgun (WGS) entry which is preliminary data.</text>
</comment>
<dbReference type="Gene3D" id="3.40.50.720">
    <property type="entry name" value="NAD(P)-binding Rossmann-like Domain"/>
    <property type="match status" value="1"/>
</dbReference>
<dbReference type="GO" id="GO:0016491">
    <property type="term" value="F:oxidoreductase activity"/>
    <property type="evidence" value="ECO:0007669"/>
    <property type="project" value="UniProtKB-KW"/>
</dbReference>
<sequence length="248" mass="26312">MTDGSLAGETAIVTGASSGIGAATCRELAARGSNVVLAARSEDQLADLADELEADHGAETLVVPTNVREESAVDALIEETVETFGGIDVLVNNAGLSRGGEVEELTTEEYETMQETNVDGVFYATRAAIPHVRERDGHLIFVASFAGRHPRPANPVYAATKWWTRGFAKSVAAQIGDDGVGITVVNPAEVRSQFETGDGQAFADAFDEDEASEPEEVAEVIAFAAGQDRSSISEIDINPRDKFADTFF</sequence>
<protein>
    <submittedName>
        <fullName evidence="5">SDR family oxidoreductase</fullName>
    </submittedName>
</protein>
<dbReference type="Proteomes" id="UP000728647">
    <property type="component" value="Unassembled WGS sequence"/>
</dbReference>
<reference evidence="5 8" key="1">
    <citation type="submission" date="2020-06" db="EMBL/GenBank/DDBJ databases">
        <title>Haloterrigena sp. nov., an extremely halophilic archaeon isolated from a saline sediment.</title>
        <authorList>
            <person name="Liu B.-B."/>
        </authorList>
    </citation>
    <scope>NUCLEOTIDE SEQUENCE</scope>
    <source>
        <strain evidence="5">SYSU A121-1</strain>
        <strain evidence="6 8">SYSU A558-1</strain>
    </source>
</reference>
<name>A0A8J8GHP1_9EURY</name>
<keyword evidence="8" id="KW-1185">Reference proteome</keyword>
<dbReference type="SUPFAM" id="SSF51735">
    <property type="entry name" value="NAD(P)-binding Rossmann-fold domains"/>
    <property type="match status" value="1"/>
</dbReference>
<proteinExistence type="inferred from homology"/>
<dbReference type="AlphaFoldDB" id="A0A8J8GHP1"/>
<dbReference type="PIRSF" id="PIRSF000126">
    <property type="entry name" value="11-beta-HSD1"/>
    <property type="match status" value="1"/>
</dbReference>
<evidence type="ECO:0000313" key="8">
    <source>
        <dbReference type="Proteomes" id="UP001016761"/>
    </source>
</evidence>
<evidence type="ECO:0000313" key="7">
    <source>
        <dbReference type="Proteomes" id="UP000728647"/>
    </source>
</evidence>
<gene>
    <name evidence="5" type="ORF">HT576_02160</name>
    <name evidence="6" type="ORF">HTZ84_18865</name>
</gene>
<dbReference type="GO" id="GO:0016020">
    <property type="term" value="C:membrane"/>
    <property type="evidence" value="ECO:0007669"/>
    <property type="project" value="TreeGrafter"/>
</dbReference>
<dbReference type="PANTHER" id="PTHR44196:SF1">
    <property type="entry name" value="DEHYDROGENASE_REDUCTASE SDR FAMILY MEMBER 7B"/>
    <property type="match status" value="1"/>
</dbReference>
<evidence type="ECO:0000313" key="6">
    <source>
        <dbReference type="EMBL" id="NUC74328.1"/>
    </source>
</evidence>
<dbReference type="CDD" id="cd05233">
    <property type="entry name" value="SDR_c"/>
    <property type="match status" value="1"/>
</dbReference>
<dbReference type="RefSeq" id="WP_174682077.1">
    <property type="nucleotide sequence ID" value="NZ_JABUQZ010000001.1"/>
</dbReference>
<dbReference type="Pfam" id="PF00106">
    <property type="entry name" value="adh_short"/>
    <property type="match status" value="1"/>
</dbReference>
<dbReference type="SMART" id="SM00822">
    <property type="entry name" value="PKS_KR"/>
    <property type="match status" value="1"/>
</dbReference>
<comment type="similarity">
    <text evidence="1 3">Belongs to the short-chain dehydrogenases/reductases (SDR) family.</text>
</comment>
<keyword evidence="2" id="KW-0560">Oxidoreductase</keyword>
<dbReference type="FunFam" id="3.40.50.720:FF:000084">
    <property type="entry name" value="Short-chain dehydrogenase reductase"/>
    <property type="match status" value="1"/>
</dbReference>
<dbReference type="OrthoDB" id="161871at2157"/>
<dbReference type="PRINTS" id="PR00080">
    <property type="entry name" value="SDRFAMILY"/>
</dbReference>
<accession>A0A8J8GHP1</accession>
<dbReference type="Proteomes" id="UP001016761">
    <property type="component" value="Unassembled WGS sequence"/>
</dbReference>
<feature type="domain" description="Ketoreductase" evidence="4">
    <location>
        <begin position="9"/>
        <end position="193"/>
    </location>
</feature>
<dbReference type="EMBL" id="JABURA010000001">
    <property type="protein sequence ID" value="NUB89841.1"/>
    <property type="molecule type" value="Genomic_DNA"/>
</dbReference>
<dbReference type="InterPro" id="IPR002347">
    <property type="entry name" value="SDR_fam"/>
</dbReference>
<evidence type="ECO:0000256" key="1">
    <source>
        <dbReference type="ARBA" id="ARBA00006484"/>
    </source>
</evidence>
<evidence type="ECO:0000256" key="2">
    <source>
        <dbReference type="ARBA" id="ARBA00023002"/>
    </source>
</evidence>
<dbReference type="InterPro" id="IPR036291">
    <property type="entry name" value="NAD(P)-bd_dom_sf"/>
</dbReference>
<dbReference type="EMBL" id="JABUQZ010000001">
    <property type="protein sequence ID" value="NUC74328.1"/>
    <property type="molecule type" value="Genomic_DNA"/>
</dbReference>
<dbReference type="PANTHER" id="PTHR44196">
    <property type="entry name" value="DEHYDROGENASE/REDUCTASE SDR FAMILY MEMBER 7B"/>
    <property type="match status" value="1"/>
</dbReference>
<evidence type="ECO:0000256" key="3">
    <source>
        <dbReference type="RuleBase" id="RU000363"/>
    </source>
</evidence>